<dbReference type="GO" id="GO:0071555">
    <property type="term" value="P:cell wall organization"/>
    <property type="evidence" value="ECO:0007669"/>
    <property type="project" value="UniProtKB-KW"/>
</dbReference>
<evidence type="ECO:0000256" key="1">
    <source>
        <dbReference type="ARBA" id="ARBA00023239"/>
    </source>
</evidence>
<evidence type="ECO:0000256" key="2">
    <source>
        <dbReference type="ARBA" id="ARBA00023316"/>
    </source>
</evidence>
<keyword evidence="1 3" id="KW-0456">Lyase</keyword>
<dbReference type="HAMAP" id="MF_02071">
    <property type="entry name" value="RlpA"/>
    <property type="match status" value="1"/>
</dbReference>
<evidence type="ECO:0000313" key="6">
    <source>
        <dbReference type="EMBL" id="MBD2152756.1"/>
    </source>
</evidence>
<dbReference type="InterPro" id="IPR036908">
    <property type="entry name" value="RlpA-like_sf"/>
</dbReference>
<accession>A0A926UWX5</accession>
<evidence type="ECO:0000313" key="7">
    <source>
        <dbReference type="Proteomes" id="UP000631421"/>
    </source>
</evidence>
<dbReference type="AlphaFoldDB" id="A0A926UWX5"/>
<dbReference type="NCBIfam" id="TIGR00413">
    <property type="entry name" value="rlpA"/>
    <property type="match status" value="1"/>
</dbReference>
<organism evidence="6 7">
    <name type="scientific">Pseudanabaena cinerea FACHB-1277</name>
    <dbReference type="NCBI Taxonomy" id="2949581"/>
    <lineage>
        <taxon>Bacteria</taxon>
        <taxon>Bacillati</taxon>
        <taxon>Cyanobacteriota</taxon>
        <taxon>Cyanophyceae</taxon>
        <taxon>Pseudanabaenales</taxon>
        <taxon>Pseudanabaenaceae</taxon>
        <taxon>Pseudanabaena</taxon>
        <taxon>Pseudanabaena cinerea</taxon>
    </lineage>
</organism>
<dbReference type="InterPro" id="IPR012997">
    <property type="entry name" value="RplA"/>
</dbReference>
<dbReference type="GO" id="GO:0008932">
    <property type="term" value="F:lytic endotransglycosylase activity"/>
    <property type="evidence" value="ECO:0007669"/>
    <property type="project" value="UniProtKB-UniRule"/>
</dbReference>
<reference evidence="6" key="2">
    <citation type="submission" date="2020-08" db="EMBL/GenBank/DDBJ databases">
        <authorList>
            <person name="Chen M."/>
            <person name="Teng W."/>
            <person name="Zhao L."/>
            <person name="Hu C."/>
            <person name="Zhou Y."/>
            <person name="Han B."/>
            <person name="Song L."/>
            <person name="Shu W."/>
        </authorList>
    </citation>
    <scope>NUCLEOTIDE SEQUENCE</scope>
    <source>
        <strain evidence="6">FACHB-1277</strain>
    </source>
</reference>
<dbReference type="CDD" id="cd22268">
    <property type="entry name" value="DPBB_RlpA-like"/>
    <property type="match status" value="1"/>
</dbReference>
<comment type="similarity">
    <text evidence="3 4">Belongs to the RlpA family.</text>
</comment>
<keyword evidence="2 3" id="KW-0961">Cell wall biogenesis/degradation</keyword>
<keyword evidence="7" id="KW-1185">Reference proteome</keyword>
<dbReference type="SUPFAM" id="SSF50685">
    <property type="entry name" value="Barwin-like endoglucanases"/>
    <property type="match status" value="1"/>
</dbReference>
<name>A0A926UWX5_9CYAN</name>
<dbReference type="GO" id="GO:0000270">
    <property type="term" value="P:peptidoglycan metabolic process"/>
    <property type="evidence" value="ECO:0007669"/>
    <property type="project" value="UniProtKB-UniRule"/>
</dbReference>
<reference evidence="6" key="1">
    <citation type="journal article" date="2015" name="ISME J.">
        <title>Draft Genome Sequence of Streptomyces incarnatus NRRL8089, which Produces the Nucleoside Antibiotic Sinefungin.</title>
        <authorList>
            <person name="Oshima K."/>
            <person name="Hattori M."/>
            <person name="Shimizu H."/>
            <person name="Fukuda K."/>
            <person name="Nemoto M."/>
            <person name="Inagaki K."/>
            <person name="Tamura T."/>
        </authorList>
    </citation>
    <scope>NUCLEOTIDE SEQUENCE</scope>
    <source>
        <strain evidence="6">FACHB-1277</strain>
    </source>
</reference>
<gene>
    <name evidence="3" type="primary">rlpA</name>
    <name evidence="6" type="ORF">H6F44_21945</name>
</gene>
<evidence type="ECO:0000259" key="5">
    <source>
        <dbReference type="Pfam" id="PF03330"/>
    </source>
</evidence>
<dbReference type="EMBL" id="JACJPY010000144">
    <property type="protein sequence ID" value="MBD2152756.1"/>
    <property type="molecule type" value="Genomic_DNA"/>
</dbReference>
<evidence type="ECO:0000256" key="3">
    <source>
        <dbReference type="HAMAP-Rule" id="MF_02071"/>
    </source>
</evidence>
<evidence type="ECO:0000256" key="4">
    <source>
        <dbReference type="RuleBase" id="RU003495"/>
    </source>
</evidence>
<dbReference type="Gene3D" id="2.40.40.10">
    <property type="entry name" value="RlpA-like domain"/>
    <property type="match status" value="1"/>
</dbReference>
<comment type="caution">
    <text evidence="6">The sequence shown here is derived from an EMBL/GenBank/DDBJ whole genome shotgun (WGS) entry which is preliminary data.</text>
</comment>
<dbReference type="EC" id="4.2.2.-" evidence="3"/>
<dbReference type="Proteomes" id="UP000631421">
    <property type="component" value="Unassembled WGS sequence"/>
</dbReference>
<proteinExistence type="inferred from homology"/>
<dbReference type="Pfam" id="PF03330">
    <property type="entry name" value="DPBB_1"/>
    <property type="match status" value="1"/>
</dbReference>
<dbReference type="PANTHER" id="PTHR34183:SF1">
    <property type="entry name" value="ENDOLYTIC PEPTIDOGLYCAN TRANSGLYCOSYLASE RLPA"/>
    <property type="match status" value="1"/>
</dbReference>
<feature type="domain" description="RlpA-like protein double-psi beta-barrel" evidence="5">
    <location>
        <begin position="224"/>
        <end position="309"/>
    </location>
</feature>
<dbReference type="InterPro" id="IPR009009">
    <property type="entry name" value="RlpA-like_DPBB"/>
</dbReference>
<protein>
    <recommendedName>
        <fullName evidence="3">Probable endolytic peptidoglycan transglycosylase RlpA</fullName>
        <ecNumber evidence="3">4.2.2.-</ecNumber>
    </recommendedName>
</protein>
<comment type="function">
    <text evidence="3">Lytic transglycosylase with a strong preference for naked glycan strands that lack stem peptides.</text>
</comment>
<dbReference type="InterPro" id="IPR034718">
    <property type="entry name" value="RlpA"/>
</dbReference>
<sequence length="316" mass="35285">MPLLSKLWTISLSPIVLMCLPLFFTSDSAISNIEYNINQEANRENNLKSTGTNNWYSQRDYVNPSAYRYQEVSTISVTSIAELNLEMNIPSKQSQPLQVSNHQIEFSAKNDDEWLISINRQPVFVVRSLADAAIATAKLSLLVNAPDFDPQQFIGREIDDQYVGKYKNITLFKISGSDTLNPSLQLIQWVNNLRVVTGAEPLTLVEAQTQIHQLVETGQQIEAIASWYGPYFQGRQTASGEYFEQKDFTAAHPSLPFDTYLRVTNQHNGKSVIVRINDRGPYFGNRSLDLSHAAAIALNSDEAGVVPVTAEILAPS</sequence>
<dbReference type="PANTHER" id="PTHR34183">
    <property type="entry name" value="ENDOLYTIC PEPTIDOGLYCAN TRANSGLYCOSYLASE RLPA"/>
    <property type="match status" value="1"/>
</dbReference>